<reference evidence="1" key="1">
    <citation type="journal article" date="2015" name="Nature">
        <title>Complex archaea that bridge the gap between prokaryotes and eukaryotes.</title>
        <authorList>
            <person name="Spang A."/>
            <person name="Saw J.H."/>
            <person name="Jorgensen S.L."/>
            <person name="Zaremba-Niedzwiedzka K."/>
            <person name="Martijn J."/>
            <person name="Lind A.E."/>
            <person name="van Eijk R."/>
            <person name="Schleper C."/>
            <person name="Guy L."/>
            <person name="Ettema T.J."/>
        </authorList>
    </citation>
    <scope>NUCLEOTIDE SEQUENCE</scope>
</reference>
<gene>
    <name evidence="1" type="ORF">LCGC14_1976880</name>
</gene>
<evidence type="ECO:0000313" key="1">
    <source>
        <dbReference type="EMBL" id="KKL83225.1"/>
    </source>
</evidence>
<dbReference type="EMBL" id="LAZR01022042">
    <property type="protein sequence ID" value="KKL83225.1"/>
    <property type="molecule type" value="Genomic_DNA"/>
</dbReference>
<proteinExistence type="predicted"/>
<comment type="caution">
    <text evidence="1">The sequence shown here is derived from an EMBL/GenBank/DDBJ whole genome shotgun (WGS) entry which is preliminary data.</text>
</comment>
<sequence>MAKYGSDDLKVEVDNASDTLVDLSQYVDEIDGVDIEALIQESHAFGDAWVEQLYSGVNRVAPITLAGFYDDTVTVGPNAILNALGATRTLKITWGSTKTTSVECVITNYRRLPVRNESTRFSCTLTPTAAVTEV</sequence>
<name>A0A0F9HNE9_9ZZZZ</name>
<accession>A0A0F9HNE9</accession>
<organism evidence="1">
    <name type="scientific">marine sediment metagenome</name>
    <dbReference type="NCBI Taxonomy" id="412755"/>
    <lineage>
        <taxon>unclassified sequences</taxon>
        <taxon>metagenomes</taxon>
        <taxon>ecological metagenomes</taxon>
    </lineage>
</organism>
<protein>
    <submittedName>
        <fullName evidence="1">Uncharacterized protein</fullName>
    </submittedName>
</protein>
<dbReference type="AlphaFoldDB" id="A0A0F9HNE9"/>